<evidence type="ECO:0000313" key="7">
    <source>
        <dbReference type="Proteomes" id="UP001168540"/>
    </source>
</evidence>
<name>A0ABT7XV01_9NEIS</name>
<dbReference type="Proteomes" id="UP001168540">
    <property type="component" value="Unassembled WGS sequence"/>
</dbReference>
<comment type="caution">
    <text evidence="6">The sequence shown here is derived from an EMBL/GenBank/DDBJ whole genome shotgun (WGS) entry which is preliminary data.</text>
</comment>
<keyword evidence="4" id="KW-0804">Transcription</keyword>
<dbReference type="RefSeq" id="WP_289832249.1">
    <property type="nucleotide sequence ID" value="NZ_JAUEDK010000079.1"/>
</dbReference>
<evidence type="ECO:0000313" key="6">
    <source>
        <dbReference type="EMBL" id="MDN0077625.1"/>
    </source>
</evidence>
<reference evidence="6" key="1">
    <citation type="submission" date="2023-06" db="EMBL/GenBank/DDBJ databases">
        <authorList>
            <person name="Zhang S."/>
        </authorList>
    </citation>
    <scope>NUCLEOTIDE SEQUENCE</scope>
    <source>
        <strain evidence="6">SG2303</strain>
    </source>
</reference>
<evidence type="ECO:0000256" key="1">
    <source>
        <dbReference type="ARBA" id="ARBA00009437"/>
    </source>
</evidence>
<keyword evidence="7" id="KW-1185">Reference proteome</keyword>
<dbReference type="Gene3D" id="3.40.190.10">
    <property type="entry name" value="Periplasmic binding protein-like II"/>
    <property type="match status" value="1"/>
</dbReference>
<dbReference type="PROSITE" id="PS50931">
    <property type="entry name" value="HTH_LYSR"/>
    <property type="match status" value="1"/>
</dbReference>
<dbReference type="Gene3D" id="1.10.10.10">
    <property type="entry name" value="Winged helix-like DNA-binding domain superfamily/Winged helix DNA-binding domain"/>
    <property type="match status" value="1"/>
</dbReference>
<dbReference type="EMBL" id="JAUEDK010000079">
    <property type="protein sequence ID" value="MDN0077625.1"/>
    <property type="molecule type" value="Genomic_DNA"/>
</dbReference>
<feature type="domain" description="HTH lysR-type" evidence="5">
    <location>
        <begin position="13"/>
        <end position="44"/>
    </location>
</feature>
<dbReference type="SUPFAM" id="SSF46785">
    <property type="entry name" value="Winged helix' DNA-binding domain"/>
    <property type="match status" value="1"/>
</dbReference>
<dbReference type="InterPro" id="IPR005119">
    <property type="entry name" value="LysR_subst-bd"/>
</dbReference>
<comment type="similarity">
    <text evidence="1">Belongs to the LysR transcriptional regulatory family.</text>
</comment>
<keyword evidence="3" id="KW-0238">DNA-binding</keyword>
<dbReference type="SUPFAM" id="SSF53850">
    <property type="entry name" value="Periplasmic binding protein-like II"/>
    <property type="match status" value="1"/>
</dbReference>
<accession>A0ABT7XV01</accession>
<sequence length="202" mass="22270">MQRDQGSRPLGTLNQPAVSGMLNRLRESFGDPLFVRSQRGIVPTLRAQALAVPVKKVLAEVEAMLRPADFDPASSTLTLRVAATDYALRTIVLPFISLLRTVAPGIRVAVRPIEDTHASLLLERGEIDLALMTLESALPDLHARRLFDEDYVCVLRLEHPDARRGRMPLNRFCALDHALVSLSGDAFSGANNCYLKFAHSCL</sequence>
<dbReference type="InterPro" id="IPR036388">
    <property type="entry name" value="WH-like_DNA-bd_sf"/>
</dbReference>
<dbReference type="InterPro" id="IPR000847">
    <property type="entry name" value="LysR_HTH_N"/>
</dbReference>
<dbReference type="Pfam" id="PF03466">
    <property type="entry name" value="LysR_substrate"/>
    <property type="match status" value="1"/>
</dbReference>
<evidence type="ECO:0000256" key="4">
    <source>
        <dbReference type="ARBA" id="ARBA00023163"/>
    </source>
</evidence>
<organism evidence="6 7">
    <name type="scientific">Crenobacter oryzisoli</name>
    <dbReference type="NCBI Taxonomy" id="3056844"/>
    <lineage>
        <taxon>Bacteria</taxon>
        <taxon>Pseudomonadati</taxon>
        <taxon>Pseudomonadota</taxon>
        <taxon>Betaproteobacteria</taxon>
        <taxon>Neisseriales</taxon>
        <taxon>Neisseriaceae</taxon>
        <taxon>Crenobacter</taxon>
    </lineage>
</organism>
<dbReference type="PANTHER" id="PTHR30118:SF15">
    <property type="entry name" value="TRANSCRIPTIONAL REGULATORY PROTEIN"/>
    <property type="match status" value="1"/>
</dbReference>
<evidence type="ECO:0000256" key="2">
    <source>
        <dbReference type="ARBA" id="ARBA00023015"/>
    </source>
</evidence>
<dbReference type="InterPro" id="IPR050389">
    <property type="entry name" value="LysR-type_TF"/>
</dbReference>
<evidence type="ECO:0000256" key="3">
    <source>
        <dbReference type="ARBA" id="ARBA00023125"/>
    </source>
</evidence>
<dbReference type="Pfam" id="PF00126">
    <property type="entry name" value="HTH_1"/>
    <property type="match status" value="1"/>
</dbReference>
<keyword evidence="2" id="KW-0805">Transcription regulation</keyword>
<dbReference type="InterPro" id="IPR036390">
    <property type="entry name" value="WH_DNA-bd_sf"/>
</dbReference>
<gene>
    <name evidence="6" type="ORF">QU481_22655</name>
</gene>
<dbReference type="PANTHER" id="PTHR30118">
    <property type="entry name" value="HTH-TYPE TRANSCRIPTIONAL REGULATOR LEUO-RELATED"/>
    <property type="match status" value="1"/>
</dbReference>
<proteinExistence type="inferred from homology"/>
<protein>
    <submittedName>
        <fullName evidence="6">LysR family transcriptional regulator</fullName>
    </submittedName>
</protein>
<evidence type="ECO:0000259" key="5">
    <source>
        <dbReference type="PROSITE" id="PS50931"/>
    </source>
</evidence>